<name>A0A1C3HBB0_SERMA</name>
<dbReference type="InterPro" id="IPR027417">
    <property type="entry name" value="P-loop_NTPase"/>
</dbReference>
<sequence>MKTYPAVLHLMCGKAGAGKSTLARRLAQQPQTLLLVEDAWLATLYEQEMASLQDYARCSERLRRALGGHLVQLLRGGWSVALDFPMNTPDRRRWAKALAEEAGVAHCLHFLDASHAQCLSRITLRNARGEHPFTLSEAEFERLAQYFVPPAEEEGMTVLRYGEQN</sequence>
<dbReference type="Pfam" id="PF13671">
    <property type="entry name" value="AAA_33"/>
    <property type="match status" value="1"/>
</dbReference>
<dbReference type="EMBL" id="LT575490">
    <property type="protein sequence ID" value="SAY42302.1"/>
    <property type="molecule type" value="Genomic_DNA"/>
</dbReference>
<evidence type="ECO:0000313" key="1">
    <source>
        <dbReference type="EMBL" id="SAY42302.1"/>
    </source>
</evidence>
<dbReference type="AlphaFoldDB" id="A0A1C3HBB0"/>
<dbReference type="Gene3D" id="3.40.50.300">
    <property type="entry name" value="P-loop containing nucleotide triphosphate hydrolases"/>
    <property type="match status" value="1"/>
</dbReference>
<evidence type="ECO:0008006" key="2">
    <source>
        <dbReference type="Google" id="ProtNLM"/>
    </source>
</evidence>
<reference evidence="1" key="1">
    <citation type="submission" date="2016-05" db="EMBL/GenBank/DDBJ databases">
        <authorList>
            <person name="Cock P.J.A."/>
            <person name="Cock P.J.A."/>
        </authorList>
    </citation>
    <scope>NUCLEOTIDE SEQUENCE</scope>
    <source>
        <strain evidence="1">PWN146_assembly</strain>
    </source>
</reference>
<accession>A0A1C3HBB0</accession>
<organism evidence="1">
    <name type="scientific">Serratia marcescens</name>
    <dbReference type="NCBI Taxonomy" id="615"/>
    <lineage>
        <taxon>Bacteria</taxon>
        <taxon>Pseudomonadati</taxon>
        <taxon>Pseudomonadota</taxon>
        <taxon>Gammaproteobacteria</taxon>
        <taxon>Enterobacterales</taxon>
        <taxon>Yersiniaceae</taxon>
        <taxon>Serratia</taxon>
    </lineage>
</organism>
<proteinExistence type="predicted"/>
<protein>
    <recommendedName>
        <fullName evidence="2">ATP-binding protein</fullName>
    </recommendedName>
</protein>
<dbReference type="SUPFAM" id="SSF52540">
    <property type="entry name" value="P-loop containing nucleoside triphosphate hydrolases"/>
    <property type="match status" value="1"/>
</dbReference>
<gene>
    <name evidence="1" type="ORF">PWN146_00980</name>
</gene>